<dbReference type="InterPro" id="IPR025668">
    <property type="entry name" value="Tnp_DDE_dom"/>
</dbReference>
<keyword evidence="3" id="KW-1185">Reference proteome</keyword>
<sequence>MISDTKIIEIFCNLDDFMKEFDTVLTQNSISDTSLPKKRHRKSKMSKSEVMTIMVIFHLKSYRNLKHFYLFYVCKHMEDFFPETVSYNRFVELQKQVIRPLAVYLKLRGLGKCSGISFIDSTAIKVCHYKREKQHQVFKGIAEKSYGTLGWFYGFKLHLVCNDKGQIVDFLITKANVDDRYPLKNKNFHDKIFGKIYGDKGYLGKDLFDRLFVDGIHLVTKLRKNMKKKALDFMDTVYLRKRAIIESVNDVLKNTCQIEHSRHRSFDNFIGNLIAGLTAYSFLDTKPSIKIQRFLPNLSVA</sequence>
<feature type="domain" description="Transposase DDE" evidence="1">
    <location>
        <begin position="111"/>
        <end position="265"/>
    </location>
</feature>
<name>A0A975CRK9_9FLAO</name>
<dbReference type="Proteomes" id="UP000663920">
    <property type="component" value="Chromosome"/>
</dbReference>
<evidence type="ECO:0000259" key="1">
    <source>
        <dbReference type="Pfam" id="PF13612"/>
    </source>
</evidence>
<protein>
    <submittedName>
        <fullName evidence="2">IS982 family transposase</fullName>
    </submittedName>
</protein>
<dbReference type="AlphaFoldDB" id="A0A975CRK9"/>
<evidence type="ECO:0000313" key="3">
    <source>
        <dbReference type="Proteomes" id="UP000663920"/>
    </source>
</evidence>
<evidence type="ECO:0000313" key="2">
    <source>
        <dbReference type="EMBL" id="QTE23604.1"/>
    </source>
</evidence>
<gene>
    <name evidence="2" type="ORF">J3359_04805</name>
</gene>
<dbReference type="KEGG" id="pcea:J3359_04805"/>
<organism evidence="2 3">
    <name type="scientific">Polaribacter cellanae</name>
    <dbReference type="NCBI Taxonomy" id="2818493"/>
    <lineage>
        <taxon>Bacteria</taxon>
        <taxon>Pseudomonadati</taxon>
        <taxon>Bacteroidota</taxon>
        <taxon>Flavobacteriia</taxon>
        <taxon>Flavobacteriales</taxon>
        <taxon>Flavobacteriaceae</taxon>
    </lineage>
</organism>
<dbReference type="RefSeq" id="WP_208079609.1">
    <property type="nucleotide sequence ID" value="NZ_CP071869.1"/>
</dbReference>
<dbReference type="EMBL" id="CP071869">
    <property type="protein sequence ID" value="QTE23604.1"/>
    <property type="molecule type" value="Genomic_DNA"/>
</dbReference>
<proteinExistence type="predicted"/>
<accession>A0A975CRK9</accession>
<dbReference type="NCBIfam" id="NF033520">
    <property type="entry name" value="transpos_IS982"/>
    <property type="match status" value="1"/>
</dbReference>
<reference evidence="2 3" key="1">
    <citation type="submission" date="2021-03" db="EMBL/GenBank/DDBJ databases">
        <title>Complete genome of Polaribacter_sp.SM13.</title>
        <authorList>
            <person name="Jeong S.W."/>
            <person name="Bae J.W."/>
        </authorList>
    </citation>
    <scope>NUCLEOTIDE SEQUENCE [LARGE SCALE GENOMIC DNA]</scope>
    <source>
        <strain evidence="2 3">SM13</strain>
    </source>
</reference>
<dbReference type="Pfam" id="PF13612">
    <property type="entry name" value="DDE_Tnp_1_3"/>
    <property type="match status" value="1"/>
</dbReference>